<evidence type="ECO:0000256" key="2">
    <source>
        <dbReference type="ARBA" id="ARBA00022475"/>
    </source>
</evidence>
<dbReference type="Gramene" id="OE9A045786T3">
    <property type="protein sequence ID" value="OE9A045786C3"/>
    <property type="gene ID" value="OE9A045786"/>
</dbReference>
<dbReference type="OrthoDB" id="2018828at2759"/>
<dbReference type="InterPro" id="IPR004268">
    <property type="entry name" value="MurJ"/>
</dbReference>
<keyword evidence="6 8" id="KW-1133">Transmembrane helix</keyword>
<accession>A0A8S0UBQ8</accession>
<dbReference type="Proteomes" id="UP000594638">
    <property type="component" value="Unassembled WGS sequence"/>
</dbReference>
<dbReference type="PANTHER" id="PTHR43486:SF1">
    <property type="entry name" value="LIPID II FLIPPASE MURJ-RELATED"/>
    <property type="match status" value="1"/>
</dbReference>
<evidence type="ECO:0000256" key="8">
    <source>
        <dbReference type="SAM" id="Phobius"/>
    </source>
</evidence>
<feature type="transmembrane region" description="Helical" evidence="8">
    <location>
        <begin position="182"/>
        <end position="203"/>
    </location>
</feature>
<dbReference type="EMBL" id="CACTIH010007471">
    <property type="protein sequence ID" value="CAA3014165.1"/>
    <property type="molecule type" value="Genomic_DNA"/>
</dbReference>
<dbReference type="GO" id="GO:0008360">
    <property type="term" value="P:regulation of cell shape"/>
    <property type="evidence" value="ECO:0007669"/>
    <property type="project" value="UniProtKB-KW"/>
</dbReference>
<keyword evidence="4" id="KW-0133">Cell shape</keyword>
<feature type="transmembrane region" description="Helical" evidence="8">
    <location>
        <begin position="44"/>
        <end position="67"/>
    </location>
</feature>
<dbReference type="GO" id="GO:0005886">
    <property type="term" value="C:plasma membrane"/>
    <property type="evidence" value="ECO:0007669"/>
    <property type="project" value="UniProtKB-SubCell"/>
</dbReference>
<keyword evidence="3 8" id="KW-0812">Transmembrane</keyword>
<keyword evidence="10" id="KW-1185">Reference proteome</keyword>
<evidence type="ECO:0000313" key="10">
    <source>
        <dbReference type="Proteomes" id="UP000594638"/>
    </source>
</evidence>
<sequence length="390" mass="42941">MDQCGYSYEQNSGVNGPIHIIMATTLSKLPKHCREKLFQHTATIMFLVGAVVGTLVYIFSEFIIHMYAPGFWILAEGRIIREIAIDQLKIMTPCIVLVGPVGLGFGYMRQEFHLGYFCSGSSRPWCSGIPDSFITALTSGDVNEFFTLLIPAIISSGLAQIASFTDLCFASFIPGAAASLSYAYLMVMAPVGALSSVVVLPLLPSISKLAKTASWESLMENLMRSVLLCMVTLLPILSIMWILAEPIIHFLFERYAFDSSTRALVSTLFFACLYLLVAVFYALGDGKGPFLVSVGAIALNAILNWLSVTRYHLGARGLLQYRSFLCSISSRRSCLECQIILRYSTSIGYKMTCNMFYMTKELLAISLASAVGIIGFFLLFCCYVFRGVSS</sequence>
<evidence type="ECO:0000256" key="7">
    <source>
        <dbReference type="ARBA" id="ARBA00023136"/>
    </source>
</evidence>
<comment type="subcellular location">
    <subcellularLocation>
        <location evidence="1">Cell membrane</location>
        <topology evidence="1">Multi-pass membrane protein</topology>
    </subcellularLocation>
</comment>
<proteinExistence type="predicted"/>
<evidence type="ECO:0000256" key="6">
    <source>
        <dbReference type="ARBA" id="ARBA00022989"/>
    </source>
</evidence>
<feature type="transmembrane region" description="Helical" evidence="8">
    <location>
        <begin position="362"/>
        <end position="386"/>
    </location>
</feature>
<gene>
    <name evidence="9" type="ORF">OLEA9_A045786</name>
</gene>
<organism evidence="9 10">
    <name type="scientific">Olea europaea subsp. europaea</name>
    <dbReference type="NCBI Taxonomy" id="158383"/>
    <lineage>
        <taxon>Eukaryota</taxon>
        <taxon>Viridiplantae</taxon>
        <taxon>Streptophyta</taxon>
        <taxon>Embryophyta</taxon>
        <taxon>Tracheophyta</taxon>
        <taxon>Spermatophyta</taxon>
        <taxon>Magnoliopsida</taxon>
        <taxon>eudicotyledons</taxon>
        <taxon>Gunneridae</taxon>
        <taxon>Pentapetalae</taxon>
        <taxon>asterids</taxon>
        <taxon>lamiids</taxon>
        <taxon>Lamiales</taxon>
        <taxon>Oleaceae</taxon>
        <taxon>Oleeae</taxon>
        <taxon>Olea</taxon>
    </lineage>
</organism>
<evidence type="ECO:0000256" key="1">
    <source>
        <dbReference type="ARBA" id="ARBA00004651"/>
    </source>
</evidence>
<feature type="transmembrane region" description="Helical" evidence="8">
    <location>
        <begin position="223"/>
        <end position="243"/>
    </location>
</feature>
<keyword evidence="2" id="KW-1003">Cell membrane</keyword>
<evidence type="ECO:0000256" key="4">
    <source>
        <dbReference type="ARBA" id="ARBA00022960"/>
    </source>
</evidence>
<dbReference type="Pfam" id="PF03023">
    <property type="entry name" value="MurJ"/>
    <property type="match status" value="1"/>
</dbReference>
<dbReference type="PANTHER" id="PTHR43486">
    <property type="entry name" value="LIPID II FLIPPASE MURJ-RELATED"/>
    <property type="match status" value="1"/>
</dbReference>
<keyword evidence="7 8" id="KW-0472">Membrane</keyword>
<feature type="transmembrane region" description="Helical" evidence="8">
    <location>
        <begin position="290"/>
        <end position="308"/>
    </location>
</feature>
<dbReference type="AlphaFoldDB" id="A0A8S0UBQ8"/>
<feature type="transmembrane region" description="Helical" evidence="8">
    <location>
        <begin position="263"/>
        <end position="284"/>
    </location>
</feature>
<keyword evidence="5" id="KW-0573">Peptidoglycan synthesis</keyword>
<name>A0A8S0UBQ8_OLEEU</name>
<protein>
    <submittedName>
        <fullName evidence="9">Uncharacterized protein</fullName>
    </submittedName>
</protein>
<evidence type="ECO:0000256" key="3">
    <source>
        <dbReference type="ARBA" id="ARBA00022692"/>
    </source>
</evidence>
<evidence type="ECO:0000256" key="5">
    <source>
        <dbReference type="ARBA" id="ARBA00022984"/>
    </source>
</evidence>
<feature type="transmembrane region" description="Helical" evidence="8">
    <location>
        <begin position="88"/>
        <end position="107"/>
    </location>
</feature>
<comment type="caution">
    <text evidence="9">The sequence shown here is derived from an EMBL/GenBank/DDBJ whole genome shotgun (WGS) entry which is preliminary data.</text>
</comment>
<evidence type="ECO:0000313" key="9">
    <source>
        <dbReference type="EMBL" id="CAA3014165.1"/>
    </source>
</evidence>
<reference evidence="9 10" key="1">
    <citation type="submission" date="2019-12" db="EMBL/GenBank/DDBJ databases">
        <authorList>
            <person name="Alioto T."/>
            <person name="Alioto T."/>
            <person name="Gomez Garrido J."/>
        </authorList>
    </citation>
    <scope>NUCLEOTIDE SEQUENCE [LARGE SCALE GENOMIC DNA]</scope>
</reference>
<feature type="transmembrane region" description="Helical" evidence="8">
    <location>
        <begin position="145"/>
        <end position="170"/>
    </location>
</feature>